<dbReference type="Proteomes" id="UP001386955">
    <property type="component" value="Unassembled WGS sequence"/>
</dbReference>
<comment type="caution">
    <text evidence="1">The sequence shown here is derived from an EMBL/GenBank/DDBJ whole genome shotgun (WGS) entry which is preliminary data.</text>
</comment>
<evidence type="ECO:0000313" key="2">
    <source>
        <dbReference type="Proteomes" id="UP001386955"/>
    </source>
</evidence>
<proteinExistence type="predicted"/>
<dbReference type="AlphaFoldDB" id="A0AAN9SL64"/>
<name>A0AAN9SL64_PSOTE</name>
<organism evidence="1 2">
    <name type="scientific">Psophocarpus tetragonolobus</name>
    <name type="common">Winged bean</name>
    <name type="synonym">Dolichos tetragonolobus</name>
    <dbReference type="NCBI Taxonomy" id="3891"/>
    <lineage>
        <taxon>Eukaryota</taxon>
        <taxon>Viridiplantae</taxon>
        <taxon>Streptophyta</taxon>
        <taxon>Embryophyta</taxon>
        <taxon>Tracheophyta</taxon>
        <taxon>Spermatophyta</taxon>
        <taxon>Magnoliopsida</taxon>
        <taxon>eudicotyledons</taxon>
        <taxon>Gunneridae</taxon>
        <taxon>Pentapetalae</taxon>
        <taxon>rosids</taxon>
        <taxon>fabids</taxon>
        <taxon>Fabales</taxon>
        <taxon>Fabaceae</taxon>
        <taxon>Papilionoideae</taxon>
        <taxon>50 kb inversion clade</taxon>
        <taxon>NPAAA clade</taxon>
        <taxon>indigoferoid/millettioid clade</taxon>
        <taxon>Phaseoleae</taxon>
        <taxon>Psophocarpus</taxon>
    </lineage>
</organism>
<keyword evidence="2" id="KW-1185">Reference proteome</keyword>
<gene>
    <name evidence="1" type="ORF">VNO78_10359</name>
</gene>
<accession>A0AAN9SL64</accession>
<evidence type="ECO:0000313" key="1">
    <source>
        <dbReference type="EMBL" id="KAK7399182.1"/>
    </source>
</evidence>
<sequence>MRRVQSAECRVQSTECRVQSAEKEIPASADGRWQMRVEGRVWMMNKGCGPCHAKWGEEDGYWVESFNTPINKI</sequence>
<dbReference type="EMBL" id="JAYMYS010000003">
    <property type="protein sequence ID" value="KAK7399182.1"/>
    <property type="molecule type" value="Genomic_DNA"/>
</dbReference>
<protein>
    <submittedName>
        <fullName evidence="1">Uncharacterized protein</fullName>
    </submittedName>
</protein>
<reference evidence="1 2" key="1">
    <citation type="submission" date="2024-01" db="EMBL/GenBank/DDBJ databases">
        <title>The genomes of 5 underutilized Papilionoideae crops provide insights into root nodulation and disease resistanc.</title>
        <authorList>
            <person name="Jiang F."/>
        </authorList>
    </citation>
    <scope>NUCLEOTIDE SEQUENCE [LARGE SCALE GENOMIC DNA]</scope>
    <source>
        <strain evidence="1">DUOXIRENSHENG_FW03</strain>
        <tissue evidence="1">Leaves</tissue>
    </source>
</reference>